<dbReference type="PANTHER" id="PTHR32440">
    <property type="entry name" value="PHOSPHATASE DCR2-RELATED-RELATED"/>
    <property type="match status" value="1"/>
</dbReference>
<dbReference type="AlphaFoldDB" id="A0A2G5HCZ1"/>
<evidence type="ECO:0000313" key="4">
    <source>
        <dbReference type="Proteomes" id="UP000230605"/>
    </source>
</evidence>
<dbReference type="CDD" id="cd07383">
    <property type="entry name" value="MPP_Dcr2"/>
    <property type="match status" value="1"/>
</dbReference>
<dbReference type="Gene3D" id="3.60.21.10">
    <property type="match status" value="1"/>
</dbReference>
<protein>
    <submittedName>
        <fullName evidence="2">Putative inactive purple acid phosphatase 16</fullName>
    </submittedName>
</protein>
<gene>
    <name evidence="2" type="ORF">CB0940_11271</name>
    <name evidence="3" type="ORF">RHO25_012768</name>
</gene>
<keyword evidence="1" id="KW-0472">Membrane</keyword>
<dbReference type="InterPro" id="IPR029052">
    <property type="entry name" value="Metallo-depent_PP-like"/>
</dbReference>
<accession>A0A2G5HCZ1</accession>
<sequence>MGFFRDKHQYHVLTHDDGSSEALAGGEQAPRASTRWTSRWIWIVLGLAAVSLCSILAWFVFSSFPEGRQYRPGPLKFTKEGTFQIAVFADLHFGENAWDQWGPQQDINTQRIMGGILDAESQRLCVLNGDLITGDNSYFHNSSEYIDRIVKPIVSRGLPFASTYGNHDSAFNLSREQIFDREHRYKESLTANMVSGRNAGVSNYYLEVFPHDGGDIPSLLLWFFDSRGGFYYQERNDEGEQVGQPNWVDQSVVDWFLKTNDELVSKHNKTIPSLAFVHIPTNASAALQTEVGVDRHHEPGINDDYILSPQAQGWCPDGKQSCPYGGQDVPFMQAIASTPGLMALFSGHDHGDTWCYKWEGLVPGMSVKSNGVNLCFSQHSGYGGYGSWERGARQILVREEDLESQIVETWIRLESGKIVGAVTLNSTYGEDTYPATPNTKSHCPTCDYAIISAMPGIEDVPS</sequence>
<proteinExistence type="predicted"/>
<dbReference type="EMBL" id="CP134192">
    <property type="protein sequence ID" value="WPB08104.1"/>
    <property type="molecule type" value="Genomic_DNA"/>
</dbReference>
<keyword evidence="1" id="KW-0812">Transmembrane</keyword>
<dbReference type="Proteomes" id="UP000230605">
    <property type="component" value="Chromosome 9"/>
</dbReference>
<organism evidence="2 4">
    <name type="scientific">Cercospora beticola</name>
    <name type="common">Sugarbeet leaf spot fungus</name>
    <dbReference type="NCBI Taxonomy" id="122368"/>
    <lineage>
        <taxon>Eukaryota</taxon>
        <taxon>Fungi</taxon>
        <taxon>Dikarya</taxon>
        <taxon>Ascomycota</taxon>
        <taxon>Pezizomycotina</taxon>
        <taxon>Dothideomycetes</taxon>
        <taxon>Dothideomycetidae</taxon>
        <taxon>Mycosphaerellales</taxon>
        <taxon>Mycosphaerellaceae</taxon>
        <taxon>Cercospora</taxon>
    </lineage>
</organism>
<dbReference type="SUPFAM" id="SSF56300">
    <property type="entry name" value="Metallo-dependent phosphatases"/>
    <property type="match status" value="1"/>
</dbReference>
<dbReference type="GO" id="GO:0005737">
    <property type="term" value="C:cytoplasm"/>
    <property type="evidence" value="ECO:0007669"/>
    <property type="project" value="TreeGrafter"/>
</dbReference>
<dbReference type="OrthoDB" id="783096at2759"/>
<dbReference type="PANTHER" id="PTHR32440:SF11">
    <property type="entry name" value="METALLOPHOSPHOESTERASE DOMAIN-CONTAINING PROTEIN"/>
    <property type="match status" value="1"/>
</dbReference>
<reference evidence="3 5" key="2">
    <citation type="submission" date="2023-09" db="EMBL/GenBank/DDBJ databases">
        <title>Complete-Gapless Cercospora beticola genome.</title>
        <authorList>
            <person name="Wyatt N.A."/>
            <person name="Spanner R.E."/>
            <person name="Bolton M.D."/>
        </authorList>
    </citation>
    <scope>NUCLEOTIDE SEQUENCE [LARGE SCALE GENOMIC DNA]</scope>
    <source>
        <strain evidence="3">Cb09-40</strain>
    </source>
</reference>
<keyword evidence="5" id="KW-1185">Reference proteome</keyword>
<dbReference type="Proteomes" id="UP001302367">
    <property type="component" value="Chromosome 9"/>
</dbReference>
<name>A0A2G5HCZ1_CERBT</name>
<evidence type="ECO:0000313" key="5">
    <source>
        <dbReference type="Proteomes" id="UP001302367"/>
    </source>
</evidence>
<keyword evidence="1" id="KW-1133">Transmembrane helix</keyword>
<dbReference type="GO" id="GO:0016788">
    <property type="term" value="F:hydrolase activity, acting on ester bonds"/>
    <property type="evidence" value="ECO:0007669"/>
    <property type="project" value="TreeGrafter"/>
</dbReference>
<evidence type="ECO:0000313" key="2">
    <source>
        <dbReference type="EMBL" id="PIA90389.1"/>
    </source>
</evidence>
<evidence type="ECO:0000256" key="1">
    <source>
        <dbReference type="SAM" id="Phobius"/>
    </source>
</evidence>
<feature type="transmembrane region" description="Helical" evidence="1">
    <location>
        <begin position="40"/>
        <end position="61"/>
    </location>
</feature>
<reference evidence="2 4" key="1">
    <citation type="submission" date="2015-10" db="EMBL/GenBank/DDBJ databases">
        <title>The cercosporin biosynthetic gene cluster was horizontally transferred to several fungal lineages and shown to be expanded in Cercospora beticola based on microsynteny with recipient genomes.</title>
        <authorList>
            <person name="De Jonge R."/>
            <person name="Ebert M.K."/>
            <person name="Suttle J.C."/>
            <person name="Jurick Ii W.M."/>
            <person name="Secor G.A."/>
            <person name="Thomma B.P."/>
            <person name="Van De Peer Y."/>
            <person name="Bolton M.D."/>
        </authorList>
    </citation>
    <scope>NUCLEOTIDE SEQUENCE [LARGE SCALE GENOMIC DNA]</scope>
    <source>
        <strain evidence="2 4">09-40</strain>
    </source>
</reference>
<evidence type="ECO:0000313" key="3">
    <source>
        <dbReference type="EMBL" id="WPB08104.1"/>
    </source>
</evidence>
<dbReference type="EMBL" id="LKMD01000107">
    <property type="protein sequence ID" value="PIA90389.1"/>
    <property type="molecule type" value="Genomic_DNA"/>
</dbReference>